<proteinExistence type="predicted"/>
<dbReference type="PANTHER" id="PTHR43685">
    <property type="entry name" value="GLYCOSYLTRANSFERASE"/>
    <property type="match status" value="1"/>
</dbReference>
<dbReference type="RefSeq" id="WP_346245046.1">
    <property type="nucleotide sequence ID" value="NZ_JBDIZK010000001.1"/>
</dbReference>
<dbReference type="InterPro" id="IPR001173">
    <property type="entry name" value="Glyco_trans_2-like"/>
</dbReference>
<reference evidence="2 3" key="1">
    <citation type="submission" date="2024-05" db="EMBL/GenBank/DDBJ databases">
        <title>Sphingomonas sp. HF-S3 16S ribosomal RNA gene Genome sequencing and assembly.</title>
        <authorList>
            <person name="Lee H."/>
        </authorList>
    </citation>
    <scope>NUCLEOTIDE SEQUENCE [LARGE SCALE GENOMIC DNA]</scope>
    <source>
        <strain evidence="2 3">HF-S3</strain>
    </source>
</reference>
<keyword evidence="3" id="KW-1185">Reference proteome</keyword>
<comment type="caution">
    <text evidence="2">The sequence shown here is derived from an EMBL/GenBank/DDBJ whole genome shotgun (WGS) entry which is preliminary data.</text>
</comment>
<protein>
    <submittedName>
        <fullName evidence="2">Glycosyltransferase family A protein</fullName>
        <ecNumber evidence="2">2.4.-.-</ecNumber>
    </submittedName>
</protein>
<dbReference type="CDD" id="cd00761">
    <property type="entry name" value="Glyco_tranf_GTA_type"/>
    <property type="match status" value="1"/>
</dbReference>
<dbReference type="EC" id="2.4.-.-" evidence="2"/>
<feature type="domain" description="Glycosyltransferase 2-like" evidence="1">
    <location>
        <begin position="9"/>
        <end position="156"/>
    </location>
</feature>
<evidence type="ECO:0000259" key="1">
    <source>
        <dbReference type="Pfam" id="PF00535"/>
    </source>
</evidence>
<keyword evidence="2" id="KW-0328">Glycosyltransferase</keyword>
<dbReference type="InterPro" id="IPR029044">
    <property type="entry name" value="Nucleotide-diphossugar_trans"/>
</dbReference>
<dbReference type="InterPro" id="IPR050834">
    <property type="entry name" value="Glycosyltransf_2"/>
</dbReference>
<accession>A0ABV0B5A5</accession>
<organism evidence="2 3">
    <name type="scientific">Sphingomonas rustica</name>
    <dbReference type="NCBI Taxonomy" id="3103142"/>
    <lineage>
        <taxon>Bacteria</taxon>
        <taxon>Pseudomonadati</taxon>
        <taxon>Pseudomonadota</taxon>
        <taxon>Alphaproteobacteria</taxon>
        <taxon>Sphingomonadales</taxon>
        <taxon>Sphingomonadaceae</taxon>
        <taxon>Sphingomonas</taxon>
    </lineage>
</organism>
<gene>
    <name evidence="2" type="ORF">TPR58_02665</name>
</gene>
<name>A0ABV0B5A5_9SPHN</name>
<dbReference type="Gene3D" id="3.90.550.10">
    <property type="entry name" value="Spore Coat Polysaccharide Biosynthesis Protein SpsA, Chain A"/>
    <property type="match status" value="1"/>
</dbReference>
<dbReference type="EMBL" id="JBDIZK010000001">
    <property type="protein sequence ID" value="MEN3746056.1"/>
    <property type="molecule type" value="Genomic_DNA"/>
</dbReference>
<keyword evidence="2" id="KW-0808">Transferase</keyword>
<sequence length="251" mass="27974">MPAPFPQASVVIPVHNREQLVVDAISSVRQTTVDVEIIVVDDGSDDHTARIVGDMALRDPSVRLLRQPRSGPAAARNAGVASARGEFLSFADSDDLCAPGKLERQICKLEDHPELVAVVGAVAGFKSLDGQGNPLCDPEHPRRHNAALQAATFRTERFRGYGELAREMRFAEDVDYFLRLLEADAPLLLEPEIACMYRFHEHNMTRRLDERNQGYVRAYARSLARRRQAGRSGPLRSFFNQVIQRDMIIGG</sequence>
<dbReference type="SUPFAM" id="SSF53448">
    <property type="entry name" value="Nucleotide-diphospho-sugar transferases"/>
    <property type="match status" value="1"/>
</dbReference>
<dbReference type="Pfam" id="PF00535">
    <property type="entry name" value="Glycos_transf_2"/>
    <property type="match status" value="1"/>
</dbReference>
<dbReference type="GO" id="GO:0016757">
    <property type="term" value="F:glycosyltransferase activity"/>
    <property type="evidence" value="ECO:0007669"/>
    <property type="project" value="UniProtKB-KW"/>
</dbReference>
<evidence type="ECO:0000313" key="3">
    <source>
        <dbReference type="Proteomes" id="UP001427805"/>
    </source>
</evidence>
<dbReference type="PANTHER" id="PTHR43685:SF2">
    <property type="entry name" value="GLYCOSYLTRANSFERASE 2-LIKE DOMAIN-CONTAINING PROTEIN"/>
    <property type="match status" value="1"/>
</dbReference>
<dbReference type="Proteomes" id="UP001427805">
    <property type="component" value="Unassembled WGS sequence"/>
</dbReference>
<evidence type="ECO:0000313" key="2">
    <source>
        <dbReference type="EMBL" id="MEN3746056.1"/>
    </source>
</evidence>